<sequence>MLSIRRAFPKYLDENMLSSVDGRSSAVSGYYFNRGAAALKFLLKFLSRDKSRPTVCMQSFNCTSVMDAALQACCKVVLSDVKLTDFSISFEWIANNHESFDILLLTHYQGIVNVERSEIIEFCKCHGVLVIEDLAHCAKGIVDVQGDFGIYSYAFDKPYTCMDGGEVVIHSRHGNLIESFLDAYSNVPLEEMCDNNLDLRLLRFLFQFSDENNYLAYYNNFSMIRNCLSLHVPSLLLKSKFFLSMMSTFHGKFRKNVSSDISIRRIRENKITLIGLQEKNCVDNLSKNVANMDMVYAGLCKKFGVSLSFKGVLWNRYVMIDASGEIKDSLRLEGVEVGNYNWPIPLHRKFKINSVVSEGDYVNTDYLSSNIVNIPSWSEYLSVHIIDSKSS</sequence>
<dbReference type="GO" id="GO:0030170">
    <property type="term" value="F:pyridoxal phosphate binding"/>
    <property type="evidence" value="ECO:0007669"/>
    <property type="project" value="TreeGrafter"/>
</dbReference>
<keyword evidence="4" id="KW-1185">Reference proteome</keyword>
<evidence type="ECO:0000256" key="2">
    <source>
        <dbReference type="RuleBase" id="RU004508"/>
    </source>
</evidence>
<comment type="caution">
    <text evidence="3">The sequence shown here is derived from an EMBL/GenBank/DDBJ whole genome shotgun (WGS) entry which is preliminary data.</text>
</comment>
<comment type="similarity">
    <text evidence="1 2">Belongs to the DegT/DnrJ/EryC1 family.</text>
</comment>
<dbReference type="SUPFAM" id="SSF53383">
    <property type="entry name" value="PLP-dependent transferases"/>
    <property type="match status" value="1"/>
</dbReference>
<evidence type="ECO:0000256" key="1">
    <source>
        <dbReference type="ARBA" id="ARBA00037999"/>
    </source>
</evidence>
<evidence type="ECO:0008006" key="5">
    <source>
        <dbReference type="Google" id="ProtNLM"/>
    </source>
</evidence>
<dbReference type="Gene3D" id="3.40.640.10">
    <property type="entry name" value="Type I PLP-dependent aspartate aminotransferase-like (Major domain)"/>
    <property type="match status" value="1"/>
</dbReference>
<dbReference type="InterPro" id="IPR000653">
    <property type="entry name" value="DegT/StrS_aminotransferase"/>
</dbReference>
<dbReference type="RefSeq" id="WP_138239570.1">
    <property type="nucleotide sequence ID" value="NZ_VBRY01000008.1"/>
</dbReference>
<dbReference type="Pfam" id="PF01041">
    <property type="entry name" value="DegT_DnrJ_EryC1"/>
    <property type="match status" value="1"/>
</dbReference>
<gene>
    <name evidence="3" type="ORF">FEF65_09480</name>
</gene>
<dbReference type="GO" id="GO:0008483">
    <property type="term" value="F:transaminase activity"/>
    <property type="evidence" value="ECO:0007669"/>
    <property type="project" value="TreeGrafter"/>
</dbReference>
<dbReference type="PANTHER" id="PTHR30244:SF34">
    <property type="entry name" value="DTDP-4-AMINO-4,6-DIDEOXYGALACTOSE TRANSAMINASE"/>
    <property type="match status" value="1"/>
</dbReference>
<protein>
    <recommendedName>
        <fullName evidence="5">DegT/DnrJ/EryC1/StrS aminotransferase family protein</fullName>
    </recommendedName>
</protein>
<dbReference type="PANTHER" id="PTHR30244">
    <property type="entry name" value="TRANSAMINASE"/>
    <property type="match status" value="1"/>
</dbReference>
<reference evidence="3 4" key="1">
    <citation type="journal article" date="2019" name="Appl. Environ. Microbiol.">
        <title>Environmental Evidence and Genomic Insight of Iron-oxidizing Bacteria Preference Towards More Corrosion Resistant Stainless Steel at Higher Salinities.</title>
        <authorList>
            <person name="Garrison C.E."/>
            <person name="Price K.A."/>
            <person name="Field E.K."/>
        </authorList>
    </citation>
    <scope>NUCLEOTIDE SEQUENCE [LARGE SCALE GENOMIC DNA]</scope>
    <source>
        <strain evidence="3 4">P3</strain>
    </source>
</reference>
<dbReference type="AlphaFoldDB" id="A0A5R9GJC8"/>
<accession>A0A5R9GJC8</accession>
<organism evidence="3 4">
    <name type="scientific">Mariprofundus erugo</name>
    <dbReference type="NCBI Taxonomy" id="2528639"/>
    <lineage>
        <taxon>Bacteria</taxon>
        <taxon>Pseudomonadati</taxon>
        <taxon>Pseudomonadota</taxon>
        <taxon>Candidatius Mariprofundia</taxon>
        <taxon>Mariprofundales</taxon>
        <taxon>Mariprofundaceae</taxon>
        <taxon>Mariprofundus</taxon>
    </lineage>
</organism>
<evidence type="ECO:0000313" key="4">
    <source>
        <dbReference type="Proteomes" id="UP000306585"/>
    </source>
</evidence>
<dbReference type="EMBL" id="VBRY01000008">
    <property type="protein sequence ID" value="TLS66741.1"/>
    <property type="molecule type" value="Genomic_DNA"/>
</dbReference>
<dbReference type="GO" id="GO:0000271">
    <property type="term" value="P:polysaccharide biosynthetic process"/>
    <property type="evidence" value="ECO:0007669"/>
    <property type="project" value="TreeGrafter"/>
</dbReference>
<keyword evidence="2" id="KW-0663">Pyridoxal phosphate</keyword>
<evidence type="ECO:0000313" key="3">
    <source>
        <dbReference type="EMBL" id="TLS66741.1"/>
    </source>
</evidence>
<proteinExistence type="inferred from homology"/>
<dbReference type="Proteomes" id="UP000306585">
    <property type="component" value="Unassembled WGS sequence"/>
</dbReference>
<name>A0A5R9GJC8_9PROT</name>
<dbReference type="InterPro" id="IPR015421">
    <property type="entry name" value="PyrdxlP-dep_Trfase_major"/>
</dbReference>
<dbReference type="InterPro" id="IPR015424">
    <property type="entry name" value="PyrdxlP-dep_Trfase"/>
</dbReference>